<organism evidence="2 3">
    <name type="scientific">Tetradesmus obliquus</name>
    <name type="common">Green alga</name>
    <name type="synonym">Acutodesmus obliquus</name>
    <dbReference type="NCBI Taxonomy" id="3088"/>
    <lineage>
        <taxon>Eukaryota</taxon>
        <taxon>Viridiplantae</taxon>
        <taxon>Chlorophyta</taxon>
        <taxon>core chlorophytes</taxon>
        <taxon>Chlorophyceae</taxon>
        <taxon>CS clade</taxon>
        <taxon>Sphaeropleales</taxon>
        <taxon>Scenedesmaceae</taxon>
        <taxon>Tetradesmus</taxon>
    </lineage>
</organism>
<dbReference type="EMBL" id="CP126208">
    <property type="protein sequence ID" value="WIA09302.1"/>
    <property type="molecule type" value="Genomic_DNA"/>
</dbReference>
<keyword evidence="1" id="KW-0732">Signal</keyword>
<name>A0ABY8TLK9_TETOB</name>
<evidence type="ECO:0000313" key="2">
    <source>
        <dbReference type="EMBL" id="WIA09302.1"/>
    </source>
</evidence>
<evidence type="ECO:0008006" key="4">
    <source>
        <dbReference type="Google" id="ProtNLM"/>
    </source>
</evidence>
<evidence type="ECO:0000313" key="3">
    <source>
        <dbReference type="Proteomes" id="UP001244341"/>
    </source>
</evidence>
<accession>A0ABY8TLK9</accession>
<dbReference type="Gene3D" id="3.60.15.10">
    <property type="entry name" value="Ribonuclease Z/Hydroxyacylglutathione hydrolase-like"/>
    <property type="match status" value="1"/>
</dbReference>
<proteinExistence type="predicted"/>
<dbReference type="InterPro" id="IPR036866">
    <property type="entry name" value="RibonucZ/Hydroxyglut_hydro"/>
</dbReference>
<evidence type="ECO:0000256" key="1">
    <source>
        <dbReference type="SAM" id="SignalP"/>
    </source>
</evidence>
<reference evidence="2 3" key="1">
    <citation type="submission" date="2023-05" db="EMBL/GenBank/DDBJ databases">
        <title>A 100% complete, gapless, phased diploid assembly of the Scenedesmus obliquus UTEX 3031 genome.</title>
        <authorList>
            <person name="Biondi T.C."/>
            <person name="Hanschen E.R."/>
            <person name="Kwon T."/>
            <person name="Eng W."/>
            <person name="Kruse C.P.S."/>
            <person name="Koehler S.I."/>
            <person name="Kunde Y."/>
            <person name="Gleasner C.D."/>
            <person name="You Mak K.T."/>
            <person name="Polle J."/>
            <person name="Hovde B.T."/>
            <person name="Starkenburg S.R."/>
        </authorList>
    </citation>
    <scope>NUCLEOTIDE SEQUENCE [LARGE SCALE GENOMIC DNA]</scope>
    <source>
        <strain evidence="2 3">DOE0152z</strain>
    </source>
</reference>
<feature type="signal peptide" evidence="1">
    <location>
        <begin position="1"/>
        <end position="18"/>
    </location>
</feature>
<dbReference type="SUPFAM" id="SSF56281">
    <property type="entry name" value="Metallo-hydrolase/oxidoreductase"/>
    <property type="match status" value="1"/>
</dbReference>
<keyword evidence="3" id="KW-1185">Reference proteome</keyword>
<protein>
    <recommendedName>
        <fullName evidence="4">Metallo-beta-lactamase domain-containing protein</fullName>
    </recommendedName>
</protein>
<sequence length="234" mass="24743">MDAAPVLLLDVGLGVVRAALSCAGSLPDHVYISHNHTDHAGELPVLLAVESQRGRRLSVLAEPSVLNTLRSHRLHELQSTGRQLHEFGCFTACAAGQLHELGGGLALLPLKSRHAERCFGLLLFWQGQPLLGWSADSGYDAALYTALSVAPVLLLDGRPKGTSEHAGFAQLAAAASCGLFGSSKVHVYGYGTAGDAPDASQYPALHCLRPGSTIQLMPAVPNEATEKSLWLRDP</sequence>
<dbReference type="Pfam" id="PF23023">
    <property type="entry name" value="Anti-Pycsar_Apyc1"/>
    <property type="match status" value="1"/>
</dbReference>
<feature type="chain" id="PRO_5047234811" description="Metallo-beta-lactamase domain-containing protein" evidence="1">
    <location>
        <begin position="19"/>
        <end position="234"/>
    </location>
</feature>
<gene>
    <name evidence="2" type="ORF">OEZ85_008709</name>
</gene>
<dbReference type="Proteomes" id="UP001244341">
    <property type="component" value="Chromosome 1b"/>
</dbReference>